<feature type="domain" description="Pyridoxamine 5'-phosphate oxidase N-terminal" evidence="5">
    <location>
        <begin position="33"/>
        <end position="89"/>
    </location>
</feature>
<dbReference type="GO" id="GO:0010181">
    <property type="term" value="F:FMN binding"/>
    <property type="evidence" value="ECO:0007669"/>
    <property type="project" value="InterPro"/>
</dbReference>
<evidence type="ECO:0000256" key="1">
    <source>
        <dbReference type="ARBA" id="ARBA00001917"/>
    </source>
</evidence>
<evidence type="ECO:0000259" key="5">
    <source>
        <dbReference type="Pfam" id="PF01243"/>
    </source>
</evidence>
<dbReference type="Proteomes" id="UP000249936">
    <property type="component" value="Unassembled WGS sequence"/>
</dbReference>
<organism evidence="6 7">
    <name type="scientific">Haemophilus influenzae</name>
    <dbReference type="NCBI Taxonomy" id="727"/>
    <lineage>
        <taxon>Bacteria</taxon>
        <taxon>Pseudomonadati</taxon>
        <taxon>Pseudomonadota</taxon>
        <taxon>Gammaproteobacteria</taxon>
        <taxon>Pasteurellales</taxon>
        <taxon>Pasteurellaceae</taxon>
        <taxon>Haemophilus</taxon>
    </lineage>
</organism>
<dbReference type="PANTHER" id="PTHR10851:SF0">
    <property type="entry name" value="PYRIDOXINE-5'-PHOSPHATE OXIDASE"/>
    <property type="match status" value="1"/>
</dbReference>
<dbReference type="EMBL" id="UASK01000006">
    <property type="protein sequence ID" value="SPX42140.1"/>
    <property type="molecule type" value="Genomic_DNA"/>
</dbReference>
<dbReference type="GO" id="GO:0008615">
    <property type="term" value="P:pyridoxine biosynthetic process"/>
    <property type="evidence" value="ECO:0007669"/>
    <property type="project" value="InterPro"/>
</dbReference>
<evidence type="ECO:0000256" key="4">
    <source>
        <dbReference type="ARBA" id="ARBA00023002"/>
    </source>
</evidence>
<evidence type="ECO:0000313" key="7">
    <source>
        <dbReference type="Proteomes" id="UP000249936"/>
    </source>
</evidence>
<evidence type="ECO:0000313" key="6">
    <source>
        <dbReference type="EMBL" id="SPX42140.1"/>
    </source>
</evidence>
<dbReference type="AlphaFoldDB" id="A0A2X1PPA5"/>
<dbReference type="Pfam" id="PF01243">
    <property type="entry name" value="PNPOx_N"/>
    <property type="match status" value="1"/>
</dbReference>
<evidence type="ECO:0000256" key="2">
    <source>
        <dbReference type="ARBA" id="ARBA00022630"/>
    </source>
</evidence>
<name>A0A2X1PPA5_HAEIF</name>
<reference evidence="6 7" key="1">
    <citation type="submission" date="2018-06" db="EMBL/GenBank/DDBJ databases">
        <authorList>
            <consortium name="Pathogen Informatics"/>
            <person name="Doyle S."/>
        </authorList>
    </citation>
    <scope>NUCLEOTIDE SEQUENCE [LARGE SCALE GENOMIC DNA]</scope>
    <source>
        <strain evidence="6 7">NCTC11872</strain>
    </source>
</reference>
<keyword evidence="2" id="KW-0285">Flavoprotein</keyword>
<sequence>MELHNIRDEYTKRVLSQHDCHENPISQFEQWQKEAIHAQVNEPTAMNIATVDEQGSPNSRMVLLKEVNEQGFVFFTNYLSRKGGCIERQSLCRADFLLA</sequence>
<protein>
    <submittedName>
        <fullName evidence="6">Pyridoxine 5'-phosphate oxidase</fullName>
        <ecNumber evidence="6">1.4.3.5</ecNumber>
    </submittedName>
</protein>
<dbReference type="PANTHER" id="PTHR10851">
    <property type="entry name" value="PYRIDOXINE-5-PHOSPHATE OXIDASE"/>
    <property type="match status" value="1"/>
</dbReference>
<dbReference type="InterPro" id="IPR000659">
    <property type="entry name" value="Pyridox_Oxase"/>
</dbReference>
<dbReference type="SUPFAM" id="SSF50475">
    <property type="entry name" value="FMN-binding split barrel"/>
    <property type="match status" value="1"/>
</dbReference>
<keyword evidence="3" id="KW-0288">FMN</keyword>
<gene>
    <name evidence="6" type="primary">pdxH_1</name>
    <name evidence="6" type="ORF">NCTC11872_01768</name>
</gene>
<dbReference type="GO" id="GO:0004733">
    <property type="term" value="F:pyridoxamine phosphate oxidase activity"/>
    <property type="evidence" value="ECO:0007669"/>
    <property type="project" value="UniProtKB-EC"/>
</dbReference>
<comment type="cofactor">
    <cofactor evidence="1">
        <name>FMN</name>
        <dbReference type="ChEBI" id="CHEBI:58210"/>
    </cofactor>
</comment>
<proteinExistence type="predicted"/>
<accession>A0A2X1PPA5</accession>
<keyword evidence="4 6" id="KW-0560">Oxidoreductase</keyword>
<dbReference type="EC" id="1.4.3.5" evidence="6"/>
<dbReference type="InterPro" id="IPR011576">
    <property type="entry name" value="Pyridox_Oxase_N"/>
</dbReference>
<dbReference type="Gene3D" id="2.30.110.10">
    <property type="entry name" value="Electron Transport, Fmn-binding Protein, Chain A"/>
    <property type="match status" value="1"/>
</dbReference>
<dbReference type="InterPro" id="IPR012349">
    <property type="entry name" value="Split_barrel_FMN-bd"/>
</dbReference>
<evidence type="ECO:0000256" key="3">
    <source>
        <dbReference type="ARBA" id="ARBA00022643"/>
    </source>
</evidence>